<dbReference type="InterPro" id="IPR012336">
    <property type="entry name" value="Thioredoxin-like_fold"/>
</dbReference>
<dbReference type="PANTHER" id="PTHR12289">
    <property type="entry name" value="METAXIN RELATED"/>
    <property type="match status" value="1"/>
</dbReference>
<dbReference type="InterPro" id="IPR040079">
    <property type="entry name" value="Glutathione_S-Trfase"/>
</dbReference>
<dbReference type="SFLD" id="SFLDG01200">
    <property type="entry name" value="SUF1.1"/>
    <property type="match status" value="1"/>
</dbReference>
<evidence type="ECO:0000259" key="1">
    <source>
        <dbReference type="Pfam" id="PF17171"/>
    </source>
</evidence>
<dbReference type="RefSeq" id="WP_045442150.1">
    <property type="nucleotide sequence ID" value="NZ_BBIO01000001.1"/>
</dbReference>
<dbReference type="InterPro" id="IPR026928">
    <property type="entry name" value="FAX/IsoI-like"/>
</dbReference>
<dbReference type="PANTHER" id="PTHR12289:SF41">
    <property type="entry name" value="FAILED AXON CONNECTIONS-RELATED"/>
    <property type="match status" value="1"/>
</dbReference>
<dbReference type="AlphaFoldDB" id="A0A081B784"/>
<dbReference type="InterPro" id="IPR036282">
    <property type="entry name" value="Glutathione-S-Trfase_C_sf"/>
</dbReference>
<dbReference type="Gene3D" id="1.20.1050.10">
    <property type="match status" value="1"/>
</dbReference>
<evidence type="ECO:0000313" key="3">
    <source>
        <dbReference type="EMBL" id="GAK43902.1"/>
    </source>
</evidence>
<evidence type="ECO:0000313" key="4">
    <source>
        <dbReference type="Proteomes" id="UP000028702"/>
    </source>
</evidence>
<sequence>MSNIIKTPSTGNKAPKIELYGFSSKVPGVPDPSAFVVKLETALRLAGIGYERRDMPNPAKAPKGKLPFIVADGEKVGDSTLIMKWLKARRGVDLDWHLTPLERARSHALQRMLEERLYWAIVYTRWCEKENEWLEKEIFFGDVPAPIRFFVYRAVLKQMKTALHHHGLGRHTREEIYAFGAEDLAALAAELGDKPYLFGERPSLADASAFGILVNIIGIPQIKSPLIDAMRTHDNLIAYTDRMLELFTIQAPALQKAA</sequence>
<dbReference type="SUPFAM" id="SSF47616">
    <property type="entry name" value="GST C-terminal domain-like"/>
    <property type="match status" value="1"/>
</dbReference>
<organism evidence="3 4">
    <name type="scientific">Tepidicaulis marinus</name>
    <dbReference type="NCBI Taxonomy" id="1333998"/>
    <lineage>
        <taxon>Bacteria</taxon>
        <taxon>Pseudomonadati</taxon>
        <taxon>Pseudomonadota</taxon>
        <taxon>Alphaproteobacteria</taxon>
        <taxon>Hyphomicrobiales</taxon>
        <taxon>Parvibaculaceae</taxon>
        <taxon>Tepidicaulis</taxon>
    </lineage>
</organism>
<gene>
    <name evidence="3" type="ORF">M2A_0401</name>
</gene>
<comment type="caution">
    <text evidence="3">The sequence shown here is derived from an EMBL/GenBank/DDBJ whole genome shotgun (WGS) entry which is preliminary data.</text>
</comment>
<dbReference type="Gene3D" id="3.40.30.10">
    <property type="entry name" value="Glutaredoxin"/>
    <property type="match status" value="1"/>
</dbReference>
<dbReference type="InterPro" id="IPR050931">
    <property type="entry name" value="Mito_Protein_Transport_Metaxin"/>
</dbReference>
<reference evidence="3 4" key="1">
    <citation type="submission" date="2014-07" db="EMBL/GenBank/DDBJ databases">
        <title>Tepidicaulis marinum gen. nov., sp. nov., a novel marine bacterium denitrifying nitrate to nitrous oxide strictly under microaerobic conditions.</title>
        <authorList>
            <person name="Takeuchi M."/>
            <person name="Yamagishi T."/>
            <person name="Kamagata Y."/>
            <person name="Oshima K."/>
            <person name="Hattori M."/>
            <person name="Katayama T."/>
            <person name="Hanada S."/>
            <person name="Tamaki H."/>
            <person name="Marumo K."/>
            <person name="Maeda H."/>
            <person name="Nedachi M."/>
            <person name="Iwasaki W."/>
            <person name="Suwa Y."/>
            <person name="Sakata S."/>
        </authorList>
    </citation>
    <scope>NUCLEOTIDE SEQUENCE [LARGE SCALE GENOMIC DNA]</scope>
    <source>
        <strain evidence="3 4">MA2</strain>
    </source>
</reference>
<keyword evidence="4" id="KW-1185">Reference proteome</keyword>
<protein>
    <submittedName>
        <fullName evidence="3">Conserved protein</fullName>
    </submittedName>
</protein>
<evidence type="ECO:0000259" key="2">
    <source>
        <dbReference type="Pfam" id="PF17172"/>
    </source>
</evidence>
<dbReference type="Pfam" id="PF17172">
    <property type="entry name" value="GST_N_4"/>
    <property type="match status" value="1"/>
</dbReference>
<dbReference type="InterPro" id="IPR033468">
    <property type="entry name" value="Metaxin_GST"/>
</dbReference>
<accession>A0A081B784</accession>
<dbReference type="STRING" id="1333998.M2A_0401"/>
<dbReference type="Proteomes" id="UP000028702">
    <property type="component" value="Unassembled WGS sequence"/>
</dbReference>
<dbReference type="eggNOG" id="COG0625">
    <property type="taxonomic scope" value="Bacteria"/>
</dbReference>
<dbReference type="SUPFAM" id="SSF52833">
    <property type="entry name" value="Thioredoxin-like"/>
    <property type="match status" value="1"/>
</dbReference>
<dbReference type="SFLD" id="SFLDG01180">
    <property type="entry name" value="SUF1"/>
    <property type="match status" value="1"/>
</dbReference>
<proteinExistence type="predicted"/>
<name>A0A081B784_9HYPH</name>
<dbReference type="SFLD" id="SFLDS00019">
    <property type="entry name" value="Glutathione_Transferase_(cytos"/>
    <property type="match status" value="1"/>
</dbReference>
<dbReference type="EMBL" id="BBIO01000001">
    <property type="protein sequence ID" value="GAK43902.1"/>
    <property type="molecule type" value="Genomic_DNA"/>
</dbReference>
<dbReference type="Pfam" id="PF17171">
    <property type="entry name" value="GST_C_6"/>
    <property type="match status" value="1"/>
</dbReference>
<feature type="domain" description="Metaxin glutathione S-transferase" evidence="1">
    <location>
        <begin position="181"/>
        <end position="243"/>
    </location>
</feature>
<feature type="domain" description="Thioredoxin-like fold" evidence="2">
    <location>
        <begin position="34"/>
        <end position="131"/>
    </location>
</feature>
<dbReference type="InterPro" id="IPR036249">
    <property type="entry name" value="Thioredoxin-like_sf"/>
</dbReference>